<dbReference type="GO" id="GO:0003677">
    <property type="term" value="F:DNA binding"/>
    <property type="evidence" value="ECO:0007669"/>
    <property type="project" value="UniProtKB-UniRule"/>
</dbReference>
<evidence type="ECO:0000259" key="6">
    <source>
        <dbReference type="PROSITE" id="PS51755"/>
    </source>
</evidence>
<keyword evidence="8" id="KW-1185">Reference proteome</keyword>
<dbReference type="RefSeq" id="WP_075975627.1">
    <property type="nucleotide sequence ID" value="NZ_MKQR01000016.1"/>
</dbReference>
<accession>A0A1Q9LKF8</accession>
<dbReference type="SMART" id="SM00862">
    <property type="entry name" value="Trans_reg_C"/>
    <property type="match status" value="1"/>
</dbReference>
<dbReference type="Gene3D" id="1.10.10.10">
    <property type="entry name" value="Winged helix-like DNA-binding domain superfamily/Winged helix DNA-binding domain"/>
    <property type="match status" value="2"/>
</dbReference>
<dbReference type="GO" id="GO:0000160">
    <property type="term" value="P:phosphorelay signal transduction system"/>
    <property type="evidence" value="ECO:0007669"/>
    <property type="project" value="InterPro"/>
</dbReference>
<dbReference type="Proteomes" id="UP000186040">
    <property type="component" value="Unassembled WGS sequence"/>
</dbReference>
<name>A0A1Q9LKF8_9PSEU</name>
<evidence type="ECO:0000256" key="2">
    <source>
        <dbReference type="ARBA" id="ARBA00023015"/>
    </source>
</evidence>
<dbReference type="PROSITE" id="PS51755">
    <property type="entry name" value="OMPR_PHOB"/>
    <property type="match status" value="1"/>
</dbReference>
<evidence type="ECO:0000313" key="7">
    <source>
        <dbReference type="EMBL" id="OLR92484.1"/>
    </source>
</evidence>
<evidence type="ECO:0000256" key="1">
    <source>
        <dbReference type="ARBA" id="ARBA00005820"/>
    </source>
</evidence>
<reference evidence="7 8" key="1">
    <citation type="submission" date="2016-10" db="EMBL/GenBank/DDBJ databases">
        <title>The Draft Genome Sequence of Actinokineospora bangkokensis 44EHWT reveals the biosynthetic pathway of antifungal compounds Thailandins with unusual extender unit butylmalonyl-CoA.</title>
        <authorList>
            <person name="Greule A."/>
            <person name="Intra B."/>
            <person name="Flemming S."/>
            <person name="Rommel M.G."/>
            <person name="Panbangred W."/>
            <person name="Bechthold A."/>
        </authorList>
    </citation>
    <scope>NUCLEOTIDE SEQUENCE [LARGE SCALE GENOMIC DNA]</scope>
    <source>
        <strain evidence="7 8">44EHW</strain>
    </source>
</reference>
<dbReference type="Gene3D" id="1.25.40.10">
    <property type="entry name" value="Tetratricopeptide repeat domain"/>
    <property type="match status" value="2"/>
</dbReference>
<keyword evidence="2" id="KW-0805">Transcription regulation</keyword>
<proteinExistence type="inferred from homology"/>
<organism evidence="7 8">
    <name type="scientific">Actinokineospora bangkokensis</name>
    <dbReference type="NCBI Taxonomy" id="1193682"/>
    <lineage>
        <taxon>Bacteria</taxon>
        <taxon>Bacillati</taxon>
        <taxon>Actinomycetota</taxon>
        <taxon>Actinomycetes</taxon>
        <taxon>Pseudonocardiales</taxon>
        <taxon>Pseudonocardiaceae</taxon>
        <taxon>Actinokineospora</taxon>
    </lineage>
</organism>
<dbReference type="Pfam" id="PF00486">
    <property type="entry name" value="Trans_reg_C"/>
    <property type="match status" value="1"/>
</dbReference>
<dbReference type="CDD" id="cd15831">
    <property type="entry name" value="BTAD"/>
    <property type="match status" value="1"/>
</dbReference>
<feature type="DNA-binding region" description="OmpR/PhoB-type" evidence="5">
    <location>
        <begin position="1"/>
        <end position="74"/>
    </location>
</feature>
<dbReference type="InterPro" id="IPR036388">
    <property type="entry name" value="WH-like_DNA-bd_sf"/>
</dbReference>
<dbReference type="Pfam" id="PF00931">
    <property type="entry name" value="NB-ARC"/>
    <property type="match status" value="1"/>
</dbReference>
<gene>
    <name evidence="7" type="ORF">BJP25_20650</name>
</gene>
<dbReference type="InterPro" id="IPR016032">
    <property type="entry name" value="Sig_transdc_resp-reg_C-effctor"/>
</dbReference>
<protein>
    <recommendedName>
        <fullName evidence="6">OmpR/PhoB-type domain-containing protein</fullName>
    </recommendedName>
</protein>
<evidence type="ECO:0000313" key="8">
    <source>
        <dbReference type="Proteomes" id="UP000186040"/>
    </source>
</evidence>
<dbReference type="InterPro" id="IPR001867">
    <property type="entry name" value="OmpR/PhoB-type_DNA-bd"/>
</dbReference>
<evidence type="ECO:0000256" key="4">
    <source>
        <dbReference type="ARBA" id="ARBA00023163"/>
    </source>
</evidence>
<dbReference type="PANTHER" id="PTHR35807:SF1">
    <property type="entry name" value="TRANSCRIPTIONAL REGULATOR REDD"/>
    <property type="match status" value="1"/>
</dbReference>
<dbReference type="Pfam" id="PF03704">
    <property type="entry name" value="BTAD"/>
    <property type="match status" value="1"/>
</dbReference>
<evidence type="ECO:0000256" key="3">
    <source>
        <dbReference type="ARBA" id="ARBA00023125"/>
    </source>
</evidence>
<evidence type="ECO:0000256" key="5">
    <source>
        <dbReference type="PROSITE-ProRule" id="PRU01091"/>
    </source>
</evidence>
<dbReference type="PANTHER" id="PTHR35807">
    <property type="entry name" value="TRANSCRIPTIONAL REGULATOR REDD-RELATED"/>
    <property type="match status" value="1"/>
</dbReference>
<dbReference type="InterPro" id="IPR005158">
    <property type="entry name" value="BTAD"/>
</dbReference>
<dbReference type="SMART" id="SM01043">
    <property type="entry name" value="BTAD"/>
    <property type="match status" value="1"/>
</dbReference>
<dbReference type="STRING" id="1193682.BJP25_20650"/>
<comment type="similarity">
    <text evidence="1">Belongs to the AfsR/DnrI/RedD regulatory family.</text>
</comment>
<dbReference type="InterPro" id="IPR051677">
    <property type="entry name" value="AfsR-DnrI-RedD_regulator"/>
</dbReference>
<dbReference type="InterPro" id="IPR002182">
    <property type="entry name" value="NB-ARC"/>
</dbReference>
<keyword evidence="3 5" id="KW-0238">DNA-binding</keyword>
<sequence length="1016" mass="111023">MGGARQRVVLSMLALNAGRVTPLEQLIDAVWDDEPPSTARGQIQFCISALRKVFTDAGRGGVIVTDPAGYLLDAADLDLDSARFTSGVAAAVDLEAEGRLADAAGELRAALALWRGPALAGVNSALVQRGAAHLEDSRLAAVERRVRLDLALGRHEEIIGELTALVAEEPLRERRYGFLMLALYRAERQAEALEVARRARATLVEELGVEPGQELRELEEAILNRDPALAARPPAEAAPAREPVVEEQVVVPRQLPASIADFTGREDQLAEIRDVLLDRGGDGADHADHAVRIVAISGKGGVGKSSLAVRVAHELREEFPDGQLYGDFRFPGDDRTGKLLERFLRALGVNGAMVPEDVQEQAELYRSLLATKRVLVVLDDVVGEEQVLPLLPGSPTCAVIATSRMRMTGLPGAHWVDVDAFDTTRSMVLLARIVGPARVSAEPGPAAELVGFCGGLPLALRIAGARLASKPHWRIASLVRRLQDETSRLDEFNYRGFELRFNIGLTYDELSAQAKRLFRLFALLRAPDFPAWTAAALLDTDLPHAEEVLEQLIDARLLDTVEFPGEQVRYRLHNLIRVYALERLLDNETRQERDAALQRVLGAWMGLAEQAHRAEYGGDYTILHGTAPRWQPPLPPGRTLLDELDVPADWWESERRSLVAAVRQAAAEGLDELCWDLALTAVTLFETKGYFDDWHETARLGLDLCERTGNRTGQAAMLYSLGTLHMFQKRLPDSQRCLAAAMALFEARGDTHGRALALRNMAITDGLLGDVTTMVSRLDSALALMREVGDRMGEAQVLRSIARFRIDEHDHEQGKQLLESALRICREVGCVRGEAQVLHQFAHLHLGTRDHAAAAREFTGVLRIVRSIGDRIGETYALYGLGVARYRQGRLVDAETVLRNAMALAVRVGERLVQGQTMVAIGEIRLALGDQRAAEAELSTAVGLFAELGSALWHAKALVLLAAAKSGAGGPVGDELRRARQLLDGVPSKEAARWADHLDALEAALPEDARAELRVS</sequence>
<dbReference type="InterPro" id="IPR011990">
    <property type="entry name" value="TPR-like_helical_dom_sf"/>
</dbReference>
<feature type="domain" description="OmpR/PhoB-type" evidence="6">
    <location>
        <begin position="1"/>
        <end position="74"/>
    </location>
</feature>
<dbReference type="PRINTS" id="PR00364">
    <property type="entry name" value="DISEASERSIST"/>
</dbReference>
<dbReference type="AlphaFoldDB" id="A0A1Q9LKF8"/>
<dbReference type="EMBL" id="MKQR01000016">
    <property type="protein sequence ID" value="OLR92484.1"/>
    <property type="molecule type" value="Genomic_DNA"/>
</dbReference>
<dbReference type="GO" id="GO:0043531">
    <property type="term" value="F:ADP binding"/>
    <property type="evidence" value="ECO:0007669"/>
    <property type="project" value="InterPro"/>
</dbReference>
<dbReference type="Gene3D" id="3.40.50.300">
    <property type="entry name" value="P-loop containing nucleotide triphosphate hydrolases"/>
    <property type="match status" value="1"/>
</dbReference>
<dbReference type="SUPFAM" id="SSF46894">
    <property type="entry name" value="C-terminal effector domain of the bipartite response regulators"/>
    <property type="match status" value="1"/>
</dbReference>
<comment type="caution">
    <text evidence="7">The sequence shown here is derived from an EMBL/GenBank/DDBJ whole genome shotgun (WGS) entry which is preliminary data.</text>
</comment>
<dbReference type="GO" id="GO:0006355">
    <property type="term" value="P:regulation of DNA-templated transcription"/>
    <property type="evidence" value="ECO:0007669"/>
    <property type="project" value="InterPro"/>
</dbReference>
<dbReference type="SUPFAM" id="SSF52540">
    <property type="entry name" value="P-loop containing nucleoside triphosphate hydrolases"/>
    <property type="match status" value="1"/>
</dbReference>
<dbReference type="OrthoDB" id="3587032at2"/>
<keyword evidence="4" id="KW-0804">Transcription</keyword>
<dbReference type="InterPro" id="IPR027417">
    <property type="entry name" value="P-loop_NTPase"/>
</dbReference>
<dbReference type="SUPFAM" id="SSF48452">
    <property type="entry name" value="TPR-like"/>
    <property type="match status" value="2"/>
</dbReference>